<dbReference type="InterPro" id="IPR020846">
    <property type="entry name" value="MFS_dom"/>
</dbReference>
<keyword evidence="4 6" id="KW-1133">Transmembrane helix</keyword>
<feature type="transmembrane region" description="Helical" evidence="6">
    <location>
        <begin position="431"/>
        <end position="452"/>
    </location>
</feature>
<accession>A0ABR4DX67</accession>
<keyword evidence="2" id="KW-0813">Transport</keyword>
<keyword evidence="9" id="KW-1185">Reference proteome</keyword>
<evidence type="ECO:0000259" key="7">
    <source>
        <dbReference type="PROSITE" id="PS50850"/>
    </source>
</evidence>
<reference evidence="8 9" key="1">
    <citation type="submission" date="2024-03" db="EMBL/GenBank/DDBJ databases">
        <title>A high-quality draft genome sequence of Diaporthe vaccinii, a causative agent of upright dieback and viscid rot disease in cranberry plants.</title>
        <authorList>
            <person name="Sarrasin M."/>
            <person name="Lang B.F."/>
            <person name="Burger G."/>
        </authorList>
    </citation>
    <scope>NUCLEOTIDE SEQUENCE [LARGE SCALE GENOMIC DNA]</scope>
    <source>
        <strain evidence="8 9">IS7</strain>
    </source>
</reference>
<dbReference type="InterPro" id="IPR036259">
    <property type="entry name" value="MFS_trans_sf"/>
</dbReference>
<evidence type="ECO:0000256" key="6">
    <source>
        <dbReference type="SAM" id="Phobius"/>
    </source>
</evidence>
<dbReference type="PROSITE" id="PS50850">
    <property type="entry name" value="MFS"/>
    <property type="match status" value="1"/>
</dbReference>
<evidence type="ECO:0000256" key="4">
    <source>
        <dbReference type="ARBA" id="ARBA00022989"/>
    </source>
</evidence>
<organism evidence="8 9">
    <name type="scientific">Diaporthe vaccinii</name>
    <dbReference type="NCBI Taxonomy" id="105482"/>
    <lineage>
        <taxon>Eukaryota</taxon>
        <taxon>Fungi</taxon>
        <taxon>Dikarya</taxon>
        <taxon>Ascomycota</taxon>
        <taxon>Pezizomycotina</taxon>
        <taxon>Sordariomycetes</taxon>
        <taxon>Sordariomycetidae</taxon>
        <taxon>Diaporthales</taxon>
        <taxon>Diaporthaceae</taxon>
        <taxon>Diaporthe</taxon>
        <taxon>Diaporthe eres species complex</taxon>
    </lineage>
</organism>
<feature type="transmembrane region" description="Helical" evidence="6">
    <location>
        <begin position="337"/>
        <end position="360"/>
    </location>
</feature>
<proteinExistence type="predicted"/>
<feature type="transmembrane region" description="Helical" evidence="6">
    <location>
        <begin position="366"/>
        <end position="387"/>
    </location>
</feature>
<feature type="transmembrane region" description="Helical" evidence="6">
    <location>
        <begin position="170"/>
        <end position="191"/>
    </location>
</feature>
<dbReference type="Pfam" id="PF07690">
    <property type="entry name" value="MFS_1"/>
    <property type="match status" value="1"/>
</dbReference>
<dbReference type="Proteomes" id="UP001600888">
    <property type="component" value="Unassembled WGS sequence"/>
</dbReference>
<dbReference type="PANTHER" id="PTHR43791:SF52">
    <property type="entry name" value="TRANSPORTER, PUTATIVE (AFU_ORTHOLOGUE AFUA_1G11820)-RELATED"/>
    <property type="match status" value="1"/>
</dbReference>
<dbReference type="PANTHER" id="PTHR43791">
    <property type="entry name" value="PERMEASE-RELATED"/>
    <property type="match status" value="1"/>
</dbReference>
<evidence type="ECO:0000256" key="2">
    <source>
        <dbReference type="ARBA" id="ARBA00022448"/>
    </source>
</evidence>
<evidence type="ECO:0000313" key="9">
    <source>
        <dbReference type="Proteomes" id="UP001600888"/>
    </source>
</evidence>
<evidence type="ECO:0000256" key="5">
    <source>
        <dbReference type="ARBA" id="ARBA00023136"/>
    </source>
</evidence>
<feature type="transmembrane region" description="Helical" evidence="6">
    <location>
        <begin position="399"/>
        <end position="419"/>
    </location>
</feature>
<feature type="domain" description="Major facilitator superfamily (MFS) profile" evidence="7">
    <location>
        <begin position="44"/>
        <end position="459"/>
    </location>
</feature>
<evidence type="ECO:0000256" key="3">
    <source>
        <dbReference type="ARBA" id="ARBA00022692"/>
    </source>
</evidence>
<keyword evidence="3 6" id="KW-0812">Transmembrane</keyword>
<protein>
    <recommendedName>
        <fullName evidence="7">Major facilitator superfamily (MFS) profile domain-containing protein</fullName>
    </recommendedName>
</protein>
<feature type="transmembrane region" description="Helical" evidence="6">
    <location>
        <begin position="203"/>
        <end position="224"/>
    </location>
</feature>
<feature type="transmembrane region" description="Helical" evidence="6">
    <location>
        <begin position="44"/>
        <end position="62"/>
    </location>
</feature>
<name>A0ABR4DX67_9PEZI</name>
<sequence>MASTSDEIEGKALEVAHEDVGKSQAVSWDSETEKKLRRKCDRHVLPCITLLFFMSFLDRTNIGNARIQGMVQDLNMTGHDYNIALFIFFVPYILFEVPSNIIIKRIAPSTWLSIIMMLWGIATVGQGLVNNVGGLIACRFLLGLFEAGVFPGCVYLISMYYPRFELQWRLSLFFSASIMAGAVSGLLAYAIANMRDVGGYNAWRWIFIIEGLATVVIGAASKFFTVDWPETAKFLNDDERKILIARLAQDRGEAKMDHLDKRAGKRIFSDWKIYCGIFMYFGIVNTGYSGSFFIPTIIQQLGYRAEEAQVRSIPIFAVATVCCITTAYLTDRMRHRYTFTMVGVTVASVGYILLLCQHSISVGVQYFALFLIVSGGYITQPVTLTWLQNNVSGHYKRSVAAAMQVGFGNCGGIVASNIYFQAEAPTYRTGYGVSLALVWICGAACTALFFGVRGENKKRDRGERDWRLDEPDVNNMGDDHPEWRFTV</sequence>
<dbReference type="EMBL" id="JBAWTH010000167">
    <property type="protein sequence ID" value="KAL2274094.1"/>
    <property type="molecule type" value="Genomic_DNA"/>
</dbReference>
<evidence type="ECO:0000256" key="1">
    <source>
        <dbReference type="ARBA" id="ARBA00004141"/>
    </source>
</evidence>
<feature type="transmembrane region" description="Helical" evidence="6">
    <location>
        <begin position="310"/>
        <end position="330"/>
    </location>
</feature>
<dbReference type="SUPFAM" id="SSF103473">
    <property type="entry name" value="MFS general substrate transporter"/>
    <property type="match status" value="1"/>
</dbReference>
<evidence type="ECO:0000313" key="8">
    <source>
        <dbReference type="EMBL" id="KAL2274094.1"/>
    </source>
</evidence>
<dbReference type="Gene3D" id="1.20.1250.20">
    <property type="entry name" value="MFS general substrate transporter like domains"/>
    <property type="match status" value="2"/>
</dbReference>
<feature type="transmembrane region" description="Helical" evidence="6">
    <location>
        <begin position="134"/>
        <end position="158"/>
    </location>
</feature>
<comment type="caution">
    <text evidence="8">The sequence shown here is derived from an EMBL/GenBank/DDBJ whole genome shotgun (WGS) entry which is preliminary data.</text>
</comment>
<gene>
    <name evidence="8" type="ORF">FJTKL_03701</name>
</gene>
<feature type="transmembrane region" description="Helical" evidence="6">
    <location>
        <begin position="82"/>
        <end position="103"/>
    </location>
</feature>
<feature type="transmembrane region" description="Helical" evidence="6">
    <location>
        <begin position="110"/>
        <end position="128"/>
    </location>
</feature>
<feature type="transmembrane region" description="Helical" evidence="6">
    <location>
        <begin position="271"/>
        <end position="298"/>
    </location>
</feature>
<comment type="subcellular location">
    <subcellularLocation>
        <location evidence="1">Membrane</location>
        <topology evidence="1">Multi-pass membrane protein</topology>
    </subcellularLocation>
</comment>
<keyword evidence="5 6" id="KW-0472">Membrane</keyword>
<dbReference type="InterPro" id="IPR011701">
    <property type="entry name" value="MFS"/>
</dbReference>